<accession>A0A9X2DR88</accession>
<dbReference type="RefSeq" id="WP_390188862.1">
    <property type="nucleotide sequence ID" value="NZ_JAMBOL010000009.1"/>
</dbReference>
<dbReference type="EMBL" id="JAMBOL010000009">
    <property type="protein sequence ID" value="MCM3714705.1"/>
    <property type="molecule type" value="Genomic_DNA"/>
</dbReference>
<keyword evidence="7" id="KW-1185">Reference proteome</keyword>
<dbReference type="InterPro" id="IPR004995">
    <property type="entry name" value="Spore_Ger"/>
</dbReference>
<dbReference type="Pfam" id="PF03323">
    <property type="entry name" value="GerA"/>
    <property type="match status" value="1"/>
</dbReference>
<dbReference type="InterPro" id="IPR050768">
    <property type="entry name" value="UPF0353/GerABKA_families"/>
</dbReference>
<comment type="caution">
    <text evidence="6">The sequence shown here is derived from an EMBL/GenBank/DDBJ whole genome shotgun (WGS) entry which is preliminary data.</text>
</comment>
<gene>
    <name evidence="6" type="ORF">M3202_11510</name>
</gene>
<comment type="similarity">
    <text evidence="2 4">Belongs to the GerABKA family.</text>
</comment>
<dbReference type="PANTHER" id="PTHR22550:SF5">
    <property type="entry name" value="LEUCINE ZIPPER PROTEIN 4"/>
    <property type="match status" value="1"/>
</dbReference>
<name>A0A9X2DR88_9BACI</name>
<feature type="transmembrane region" description="Helical" evidence="5">
    <location>
        <begin position="442"/>
        <end position="465"/>
    </location>
</feature>
<dbReference type="Proteomes" id="UP001139179">
    <property type="component" value="Unassembled WGS sequence"/>
</dbReference>
<sequence>MRSVRLFSKKKRTNTLKTAHGPAERAEQLPQALTGNLEADVAQVRETFRHDSDVVFRKIMMTASTSIPVMLMYIEGLTNTELIEESMITPLLEQKKDREPQSPLGEVKGRLASSNVTAVRDFESCYRSLLAGNTLLLIDGVAEGLALHSKSYQERGITESQTEVLVRGPRDAFTEVLRTNTALIRQRLRTTDLRIVSMEIGTRTNTDIAVVYIDHLAEKQIVKEVFERLKKIEVDSILESGYVEELIQDETFTPFPTVSSTERPDAVAGKLLEGRVAILINGTPFALVVPSLFTEFYQVPEDYYQRSDYITLLRILRLLTLLISLLGPSLYIAITTYHHEMLPPTLLISLYAQREGVPFPAFVEALIMEVAFEIIREAGLRMPRAIGQAVSIVGTLVVGLAAVEAGLVSAAMVIIVAITAISSFVIPAFNMGVAFRILRFPMMGLAASFGLFGVTIGCIVLSLHLCSLRSFGVPYMSPMAPFNINDQKDNLLRVPMWDMIRRPKLLNHADKIRESDPET</sequence>
<evidence type="ECO:0000256" key="2">
    <source>
        <dbReference type="ARBA" id="ARBA00005278"/>
    </source>
</evidence>
<evidence type="ECO:0000256" key="3">
    <source>
        <dbReference type="ARBA" id="ARBA00023136"/>
    </source>
</evidence>
<feature type="transmembrane region" description="Helical" evidence="5">
    <location>
        <begin position="386"/>
        <end position="403"/>
    </location>
</feature>
<dbReference type="PANTHER" id="PTHR22550">
    <property type="entry name" value="SPORE GERMINATION PROTEIN"/>
    <property type="match status" value="1"/>
</dbReference>
<feature type="transmembrane region" description="Helical" evidence="5">
    <location>
        <begin position="409"/>
        <end position="430"/>
    </location>
</feature>
<evidence type="ECO:0000256" key="4">
    <source>
        <dbReference type="PIRNR" id="PIRNR005690"/>
    </source>
</evidence>
<dbReference type="AlphaFoldDB" id="A0A9X2DR88"/>
<feature type="transmembrane region" description="Helical" evidence="5">
    <location>
        <begin position="315"/>
        <end position="337"/>
    </location>
</feature>
<organism evidence="6 7">
    <name type="scientific">Halalkalibacter oceani</name>
    <dbReference type="NCBI Taxonomy" id="1653776"/>
    <lineage>
        <taxon>Bacteria</taxon>
        <taxon>Bacillati</taxon>
        <taxon>Bacillota</taxon>
        <taxon>Bacilli</taxon>
        <taxon>Bacillales</taxon>
        <taxon>Bacillaceae</taxon>
        <taxon>Halalkalibacter</taxon>
    </lineage>
</organism>
<dbReference type="GO" id="GO:0009847">
    <property type="term" value="P:spore germination"/>
    <property type="evidence" value="ECO:0007669"/>
    <property type="project" value="UniProtKB-UniRule"/>
</dbReference>
<evidence type="ECO:0000313" key="6">
    <source>
        <dbReference type="EMBL" id="MCM3714705.1"/>
    </source>
</evidence>
<keyword evidence="5" id="KW-0812">Transmembrane</keyword>
<dbReference type="GO" id="GO:0005886">
    <property type="term" value="C:plasma membrane"/>
    <property type="evidence" value="ECO:0007669"/>
    <property type="project" value="UniProtKB-SubCell"/>
</dbReference>
<evidence type="ECO:0000313" key="7">
    <source>
        <dbReference type="Proteomes" id="UP001139179"/>
    </source>
</evidence>
<evidence type="ECO:0000256" key="5">
    <source>
        <dbReference type="SAM" id="Phobius"/>
    </source>
</evidence>
<keyword evidence="3 4" id="KW-0472">Membrane</keyword>
<protein>
    <submittedName>
        <fullName evidence="6">Spore germination protein</fullName>
    </submittedName>
</protein>
<proteinExistence type="inferred from homology"/>
<dbReference type="PIRSF" id="PIRSF005690">
    <property type="entry name" value="GerBA"/>
    <property type="match status" value="1"/>
</dbReference>
<reference evidence="6" key="1">
    <citation type="submission" date="2022-05" db="EMBL/GenBank/DDBJ databases">
        <title>Comparative Genomics of Spacecraft Associated Microbes.</title>
        <authorList>
            <person name="Tran M.T."/>
            <person name="Wright A."/>
            <person name="Seuylemezian A."/>
            <person name="Eisen J."/>
            <person name="Coil D."/>
        </authorList>
    </citation>
    <scope>NUCLEOTIDE SEQUENCE</scope>
    <source>
        <strain evidence="6">214.1.1</strain>
    </source>
</reference>
<comment type="subcellular location">
    <subcellularLocation>
        <location evidence="4">Cell membrane</location>
    </subcellularLocation>
    <subcellularLocation>
        <location evidence="1">Membrane</location>
        <topology evidence="1">Multi-pass membrane protein</topology>
    </subcellularLocation>
</comment>
<keyword evidence="5" id="KW-1133">Transmembrane helix</keyword>
<evidence type="ECO:0000256" key="1">
    <source>
        <dbReference type="ARBA" id="ARBA00004141"/>
    </source>
</evidence>